<feature type="transmembrane region" description="Helical" evidence="5">
    <location>
        <begin position="108"/>
        <end position="128"/>
    </location>
</feature>
<dbReference type="Pfam" id="PF06271">
    <property type="entry name" value="RDD"/>
    <property type="match status" value="1"/>
</dbReference>
<evidence type="ECO:0000256" key="5">
    <source>
        <dbReference type="SAM" id="Phobius"/>
    </source>
</evidence>
<keyword evidence="4 5" id="KW-0472">Membrane</keyword>
<keyword evidence="2 5" id="KW-0812">Transmembrane</keyword>
<feature type="transmembrane region" description="Helical" evidence="5">
    <location>
        <begin position="148"/>
        <end position="173"/>
    </location>
</feature>
<dbReference type="GO" id="GO:0016020">
    <property type="term" value="C:membrane"/>
    <property type="evidence" value="ECO:0007669"/>
    <property type="project" value="UniProtKB-SubCell"/>
</dbReference>
<dbReference type="EMBL" id="HG937516">
    <property type="protein sequence ID" value="CDN40679.1"/>
    <property type="molecule type" value="Genomic_DNA"/>
</dbReference>
<name>A0A292IIA9_9MOLU</name>
<feature type="domain" description="RDD" evidence="6">
    <location>
        <begin position="19"/>
        <end position="184"/>
    </location>
</feature>
<evidence type="ECO:0000313" key="7">
    <source>
        <dbReference type="EMBL" id="CDN40679.1"/>
    </source>
</evidence>
<sequence length="232" mass="26885">MKIRTELNNQKMLYPLTTPLVRFIVRLLDAIITGIISVIIYKLVNLTNNFDITILLTIILSYGVFAIYYLIIPYLTKGYTLFRYIFKIKLIELINIRKYLAHLVVHDLFIWIHFSTLTLIYVIVVVNLPQNHQQLLQNLFNSQSSFEVINVVFRILYSLAAIVSIAFLVYSFLRKGKRNLQDLMSWTAVISLSRPTPENIDAKLNPSGWNPKPKYHLPGEIDANALRDISKD</sequence>
<gene>
    <name evidence="7" type="ORF">MAMA39_05620</name>
</gene>
<reference evidence="7 8" key="1">
    <citation type="journal article" date="2015" name="Clin. Infect. Dis.">
        <title>Genomic Investigations unmask Mycoplasma amphoriforme, a new respiratory pathogen.</title>
        <authorList>
            <person name="Gillespie S.H."/>
            <person name="Ling C.L."/>
            <person name="Oravcova K."/>
            <person name="Pinheiro M."/>
            <person name="Wells L."/>
            <person name="Bryant J.M."/>
            <person name="McHugh T.D."/>
            <person name="Bebear C."/>
            <person name="Webster D."/>
            <person name="Harris S.R."/>
            <person name="Seth-Smith H.M."/>
            <person name="Thomson N.R."/>
        </authorList>
    </citation>
    <scope>NUCLEOTIDE SEQUENCE [LARGE SCALE GENOMIC DNA]</scope>
    <source>
        <strain evidence="7 8">A39</strain>
    </source>
</reference>
<dbReference type="RefSeq" id="WP_343251310.1">
    <property type="nucleotide sequence ID" value="NZ_HG937516.1"/>
</dbReference>
<proteinExistence type="predicted"/>
<evidence type="ECO:0000256" key="3">
    <source>
        <dbReference type="ARBA" id="ARBA00022989"/>
    </source>
</evidence>
<dbReference type="KEGG" id="mamp:MAMA39_05620"/>
<dbReference type="AlphaFoldDB" id="A0A292IIA9"/>
<evidence type="ECO:0000256" key="4">
    <source>
        <dbReference type="ARBA" id="ARBA00023136"/>
    </source>
</evidence>
<feature type="transmembrane region" description="Helical" evidence="5">
    <location>
        <begin position="52"/>
        <end position="75"/>
    </location>
</feature>
<organism evidence="7 8">
    <name type="scientific">Mycoplasma amphoriforme A39</name>
    <dbReference type="NCBI Taxonomy" id="572419"/>
    <lineage>
        <taxon>Bacteria</taxon>
        <taxon>Bacillati</taxon>
        <taxon>Mycoplasmatota</taxon>
        <taxon>Mollicutes</taxon>
        <taxon>Mycoplasmataceae</taxon>
        <taxon>Mycoplasma</taxon>
    </lineage>
</organism>
<keyword evidence="3 5" id="KW-1133">Transmembrane helix</keyword>
<evidence type="ECO:0000256" key="2">
    <source>
        <dbReference type="ARBA" id="ARBA00022692"/>
    </source>
</evidence>
<dbReference type="Proteomes" id="UP000261764">
    <property type="component" value="Chromosome I"/>
</dbReference>
<accession>A0A292IIA9</accession>
<dbReference type="InterPro" id="IPR010432">
    <property type="entry name" value="RDD"/>
</dbReference>
<evidence type="ECO:0000313" key="8">
    <source>
        <dbReference type="Proteomes" id="UP000261764"/>
    </source>
</evidence>
<evidence type="ECO:0000256" key="1">
    <source>
        <dbReference type="ARBA" id="ARBA00004141"/>
    </source>
</evidence>
<feature type="transmembrane region" description="Helical" evidence="5">
    <location>
        <begin position="20"/>
        <end position="40"/>
    </location>
</feature>
<keyword evidence="8" id="KW-1185">Reference proteome</keyword>
<evidence type="ECO:0000259" key="6">
    <source>
        <dbReference type="Pfam" id="PF06271"/>
    </source>
</evidence>
<comment type="subcellular location">
    <subcellularLocation>
        <location evidence="1">Membrane</location>
        <topology evidence="1">Multi-pass membrane protein</topology>
    </subcellularLocation>
</comment>
<protein>
    <recommendedName>
        <fullName evidence="6">RDD domain-containing protein</fullName>
    </recommendedName>
</protein>